<gene>
    <name evidence="5" type="ORF">CWS01_10040</name>
</gene>
<dbReference type="GO" id="GO:0006298">
    <property type="term" value="P:mismatch repair"/>
    <property type="evidence" value="ECO:0007669"/>
    <property type="project" value="InterPro"/>
</dbReference>
<comment type="caution">
    <text evidence="5">The sequence shown here is derived from an EMBL/GenBank/DDBJ whole genome shotgun (WGS) entry which is preliminary data.</text>
</comment>
<dbReference type="PANTHER" id="PTHR11361">
    <property type="entry name" value="DNA MISMATCH REPAIR PROTEIN MUTS FAMILY MEMBER"/>
    <property type="match status" value="1"/>
</dbReference>
<dbReference type="InterPro" id="IPR045076">
    <property type="entry name" value="MutS"/>
</dbReference>
<dbReference type="GO" id="GO:0140664">
    <property type="term" value="F:ATP-dependent DNA damage sensor activity"/>
    <property type="evidence" value="ECO:0007669"/>
    <property type="project" value="InterPro"/>
</dbReference>
<keyword evidence="2" id="KW-0067">ATP-binding</keyword>
<name>A0A2N0Z2U7_9BACI</name>
<dbReference type="PANTHER" id="PTHR11361:SF152">
    <property type="entry name" value="DNA MISMATCH REPAIR PROTEIN"/>
    <property type="match status" value="1"/>
</dbReference>
<reference evidence="5 6" key="1">
    <citation type="journal article" date="2003" name="Int. J. Syst. Evol. Microbiol.">
        <title>Bacillus nealsonii sp. nov., isolated from a spacecraft-assembly facility, whose spores are gamma-radiation resistant.</title>
        <authorList>
            <person name="Venkateswaran K."/>
            <person name="Kempf M."/>
            <person name="Chen F."/>
            <person name="Satomi M."/>
            <person name="Nicholson W."/>
            <person name="Kern R."/>
        </authorList>
    </citation>
    <scope>NUCLEOTIDE SEQUENCE [LARGE SCALE GENOMIC DNA]</scope>
    <source>
        <strain evidence="5 6">FO-92</strain>
    </source>
</reference>
<keyword evidence="3" id="KW-0238">DNA-binding</keyword>
<evidence type="ECO:0000259" key="4">
    <source>
        <dbReference type="SMART" id="SM00534"/>
    </source>
</evidence>
<dbReference type="SUPFAM" id="SSF52540">
    <property type="entry name" value="P-loop containing nucleoside triphosphate hydrolases"/>
    <property type="match status" value="1"/>
</dbReference>
<dbReference type="GO" id="GO:0005524">
    <property type="term" value="F:ATP binding"/>
    <property type="evidence" value="ECO:0007669"/>
    <property type="project" value="UniProtKB-KW"/>
</dbReference>
<dbReference type="Gene3D" id="3.40.50.300">
    <property type="entry name" value="P-loop containing nucleotide triphosphate hydrolases"/>
    <property type="match status" value="1"/>
</dbReference>
<evidence type="ECO:0000256" key="2">
    <source>
        <dbReference type="ARBA" id="ARBA00022840"/>
    </source>
</evidence>
<evidence type="ECO:0000313" key="6">
    <source>
        <dbReference type="Proteomes" id="UP000233375"/>
    </source>
</evidence>
<protein>
    <recommendedName>
        <fullName evidence="4">DNA mismatch repair proteins mutS family domain-containing protein</fullName>
    </recommendedName>
</protein>
<evidence type="ECO:0000256" key="3">
    <source>
        <dbReference type="ARBA" id="ARBA00023125"/>
    </source>
</evidence>
<evidence type="ECO:0000256" key="1">
    <source>
        <dbReference type="ARBA" id="ARBA00022741"/>
    </source>
</evidence>
<evidence type="ECO:0000313" key="5">
    <source>
        <dbReference type="EMBL" id="PKG23830.1"/>
    </source>
</evidence>
<sequence length="294" mass="34017">MQLLNGFPFKSESLFYKLVKSIFLINYFVFHYIINSLNNNRDIYEMAWGKIGDVDGSYSIALWRKNLPFYCLPQYDNSKKLIIEDAYHPLLNKPVGNDFDFDKDILLTGSNASGKSTFIKTIALNSILSQALNTRTSREVTLTRGVVYSSMAMSDDIEKGQSYFLKEINALKRIFDRRDSSKGVVMYLFIDEIFKGTNTIERIAAAKSVLNYLSDYSETRIMAATHDLELTDKLSTKYDNYHFREQIINDEIVFDYLIKKGSSKTKNAIELLRITNFPEKVYREVLIHSKELIK</sequence>
<keyword evidence="1" id="KW-0547">Nucleotide-binding</keyword>
<feature type="domain" description="DNA mismatch repair proteins mutS family" evidence="4">
    <location>
        <begin position="102"/>
        <end position="290"/>
    </location>
</feature>
<proteinExistence type="predicted"/>
<accession>A0A2N0Z2U7</accession>
<organism evidence="5 6">
    <name type="scientific">Niallia nealsonii</name>
    <dbReference type="NCBI Taxonomy" id="115979"/>
    <lineage>
        <taxon>Bacteria</taxon>
        <taxon>Bacillati</taxon>
        <taxon>Bacillota</taxon>
        <taxon>Bacilli</taxon>
        <taxon>Bacillales</taxon>
        <taxon>Bacillaceae</taxon>
        <taxon>Niallia</taxon>
    </lineage>
</organism>
<dbReference type="Proteomes" id="UP000233375">
    <property type="component" value="Unassembled WGS sequence"/>
</dbReference>
<dbReference type="EMBL" id="PISE01000019">
    <property type="protein sequence ID" value="PKG23830.1"/>
    <property type="molecule type" value="Genomic_DNA"/>
</dbReference>
<dbReference type="InterPro" id="IPR027417">
    <property type="entry name" value="P-loop_NTPase"/>
</dbReference>
<dbReference type="GO" id="GO:0005829">
    <property type="term" value="C:cytosol"/>
    <property type="evidence" value="ECO:0007669"/>
    <property type="project" value="TreeGrafter"/>
</dbReference>
<dbReference type="OrthoDB" id="9802448at2"/>
<dbReference type="AlphaFoldDB" id="A0A2N0Z2U7"/>
<dbReference type="GO" id="GO:0030983">
    <property type="term" value="F:mismatched DNA binding"/>
    <property type="evidence" value="ECO:0007669"/>
    <property type="project" value="InterPro"/>
</dbReference>
<dbReference type="SMART" id="SM00534">
    <property type="entry name" value="MUTSac"/>
    <property type="match status" value="1"/>
</dbReference>
<dbReference type="InterPro" id="IPR000432">
    <property type="entry name" value="DNA_mismatch_repair_MutS_C"/>
</dbReference>
<dbReference type="Pfam" id="PF00488">
    <property type="entry name" value="MutS_V"/>
    <property type="match status" value="1"/>
</dbReference>
<keyword evidence="6" id="KW-1185">Reference proteome</keyword>